<comment type="caution">
    <text evidence="6">The sequence shown here is derived from an EMBL/GenBank/DDBJ whole genome shotgun (WGS) entry which is preliminary data.</text>
</comment>
<name>H0JUD2_9NOCA</name>
<feature type="domain" description="Tyr recombinase" evidence="4">
    <location>
        <begin position="108"/>
        <end position="350"/>
    </location>
</feature>
<dbReference type="PROSITE" id="PS51900">
    <property type="entry name" value="CB"/>
    <property type="match status" value="1"/>
</dbReference>
<dbReference type="PROSITE" id="PS51898">
    <property type="entry name" value="TYR_RECOMBINASE"/>
    <property type="match status" value="1"/>
</dbReference>
<dbReference type="GO" id="GO:0006310">
    <property type="term" value="P:DNA recombination"/>
    <property type="evidence" value="ECO:0007669"/>
    <property type="project" value="UniProtKB-KW"/>
</dbReference>
<dbReference type="SUPFAM" id="SSF47823">
    <property type="entry name" value="lambda integrase-like, N-terminal domain"/>
    <property type="match status" value="1"/>
</dbReference>
<evidence type="ECO:0000259" key="5">
    <source>
        <dbReference type="PROSITE" id="PS51900"/>
    </source>
</evidence>
<dbReference type="InterPro" id="IPR013762">
    <property type="entry name" value="Integrase-like_cat_sf"/>
</dbReference>
<gene>
    <name evidence="6" type="ORF">AK37_16530</name>
</gene>
<keyword evidence="1 3" id="KW-0238">DNA-binding</keyword>
<protein>
    <submittedName>
        <fullName evidence="6">Phage integrase family protein</fullName>
    </submittedName>
</protein>
<dbReference type="InterPro" id="IPR011010">
    <property type="entry name" value="DNA_brk_join_enz"/>
</dbReference>
<evidence type="ECO:0000256" key="1">
    <source>
        <dbReference type="ARBA" id="ARBA00023125"/>
    </source>
</evidence>
<dbReference type="AlphaFoldDB" id="H0JUD2"/>
<dbReference type="InterPro" id="IPR044068">
    <property type="entry name" value="CB"/>
</dbReference>
<evidence type="ECO:0000313" key="7">
    <source>
        <dbReference type="Proteomes" id="UP000005064"/>
    </source>
</evidence>
<evidence type="ECO:0000313" key="6">
    <source>
        <dbReference type="EMBL" id="EHK82230.1"/>
    </source>
</evidence>
<dbReference type="EMBL" id="AHBW01000049">
    <property type="protein sequence ID" value="EHK82230.1"/>
    <property type="molecule type" value="Genomic_DNA"/>
</dbReference>
<dbReference type="CDD" id="cd00799">
    <property type="entry name" value="INT_Cre_C"/>
    <property type="match status" value="1"/>
</dbReference>
<accession>H0JUD2</accession>
<dbReference type="InterPro" id="IPR002104">
    <property type="entry name" value="Integrase_catalytic"/>
</dbReference>
<dbReference type="InterPro" id="IPR052925">
    <property type="entry name" value="Phage_Integrase-like_Recomb"/>
</dbReference>
<dbReference type="InterPro" id="IPR010998">
    <property type="entry name" value="Integrase_recombinase_N"/>
</dbReference>
<sequence length="375" mass="40639">MGVSKSENTRRAYVSDWRRFERWCGASGHQMLPADPLVVAAYLAEAAELRDEAGGRVYAPATLTRWVAAIGHRHRAAGYTAPGSAEVVAATLSGIRRTYAAAGDRPPKRVAPLLAEDVVAIVTAARQSPTSWAGQVYERRDSALLLMGFAGAFRRSELSGLQVGDITRHRHDGLHVRLGKSKTDQDGVGTIRALSYTDSHRSCPPCAYLRWLQVVAAFDIGGRPSVIRLLRTTPGFEGHGCRGAWPQTPDRLAPVFRSVRRNGNLSTTGLSGAAIHKRIRQRAAAAGYDSVLVDQLGGRSLRAGFVTQAFRNGADAHAIMRQTGHASPAMLEVYARKHSPDATGHRATSPTHYRLMSAGYRYELVLRLTIDTGAV</sequence>
<dbReference type="GO" id="GO:0015074">
    <property type="term" value="P:DNA integration"/>
    <property type="evidence" value="ECO:0007669"/>
    <property type="project" value="InterPro"/>
</dbReference>
<evidence type="ECO:0000259" key="4">
    <source>
        <dbReference type="PROSITE" id="PS51898"/>
    </source>
</evidence>
<dbReference type="Gene3D" id="1.10.443.10">
    <property type="entry name" value="Intergrase catalytic core"/>
    <property type="match status" value="1"/>
</dbReference>
<proteinExistence type="predicted"/>
<organism evidence="6 7">
    <name type="scientific">Rhodococcus pyridinivorans AK37</name>
    <dbReference type="NCBI Taxonomy" id="1114960"/>
    <lineage>
        <taxon>Bacteria</taxon>
        <taxon>Bacillati</taxon>
        <taxon>Actinomycetota</taxon>
        <taxon>Actinomycetes</taxon>
        <taxon>Mycobacteriales</taxon>
        <taxon>Nocardiaceae</taxon>
        <taxon>Rhodococcus</taxon>
    </lineage>
</organism>
<dbReference type="GO" id="GO:0003677">
    <property type="term" value="F:DNA binding"/>
    <property type="evidence" value="ECO:0007669"/>
    <property type="project" value="UniProtKB-UniRule"/>
</dbReference>
<evidence type="ECO:0000256" key="2">
    <source>
        <dbReference type="ARBA" id="ARBA00023172"/>
    </source>
</evidence>
<dbReference type="Proteomes" id="UP000005064">
    <property type="component" value="Unassembled WGS sequence"/>
</dbReference>
<keyword evidence="2" id="KW-0233">DNA recombination</keyword>
<evidence type="ECO:0000256" key="3">
    <source>
        <dbReference type="PROSITE-ProRule" id="PRU01248"/>
    </source>
</evidence>
<dbReference type="PANTHER" id="PTHR34605:SF3">
    <property type="entry name" value="P CELL-TYPE AGGLUTINATION PROTEIN MAP4-LIKE-RELATED"/>
    <property type="match status" value="1"/>
</dbReference>
<dbReference type="PANTHER" id="PTHR34605">
    <property type="entry name" value="PHAGE_INTEGRASE DOMAIN-CONTAINING PROTEIN"/>
    <property type="match status" value="1"/>
</dbReference>
<dbReference type="SUPFAM" id="SSF56349">
    <property type="entry name" value="DNA breaking-rejoining enzymes"/>
    <property type="match status" value="1"/>
</dbReference>
<dbReference type="PATRIC" id="fig|1114960.4.peg.3361"/>
<dbReference type="Gene3D" id="1.10.150.130">
    <property type="match status" value="1"/>
</dbReference>
<reference evidence="6 7" key="1">
    <citation type="submission" date="2011-12" db="EMBL/GenBank/DDBJ databases">
        <authorList>
            <person name="Kriszt B."/>
            <person name="Tancsics A."/>
            <person name="Cserhati M."/>
            <person name="Toth A."/>
            <person name="Nagy I."/>
            <person name="Horvath B."/>
            <person name="Tamura T."/>
            <person name="Kukolya J."/>
            <person name="Szoboszlay S."/>
        </authorList>
    </citation>
    <scope>NUCLEOTIDE SEQUENCE [LARGE SCALE GENOMIC DNA]</scope>
    <source>
        <strain evidence="6 7">AK37</strain>
    </source>
</reference>
<feature type="domain" description="Core-binding (CB)" evidence="5">
    <location>
        <begin position="1"/>
        <end position="78"/>
    </location>
</feature>